<dbReference type="PANTHER" id="PTHR10578:SF107">
    <property type="entry name" value="2-HYDROXYACID OXIDASE 1"/>
    <property type="match status" value="1"/>
</dbReference>
<evidence type="ECO:0000313" key="9">
    <source>
        <dbReference type="EMBL" id="NMH94709.1"/>
    </source>
</evidence>
<keyword evidence="2 7" id="KW-0285">Flavoprotein</keyword>
<feature type="binding site" evidence="7">
    <location>
        <begin position="354"/>
        <end position="355"/>
    </location>
    <ligand>
        <name>FMN</name>
        <dbReference type="ChEBI" id="CHEBI:58210"/>
    </ligand>
</feature>
<dbReference type="PIRSF" id="PIRSF000138">
    <property type="entry name" value="Al-hdrx_acd_dh"/>
    <property type="match status" value="1"/>
</dbReference>
<proteinExistence type="inferred from homology"/>
<dbReference type="InterPro" id="IPR012133">
    <property type="entry name" value="Alpha-hydoxy_acid_DH_FMN"/>
</dbReference>
<evidence type="ECO:0000256" key="4">
    <source>
        <dbReference type="ARBA" id="ARBA00023002"/>
    </source>
</evidence>
<feature type="binding site" evidence="7">
    <location>
        <position position="158"/>
    </location>
    <ligand>
        <name>FMN</name>
        <dbReference type="ChEBI" id="CHEBI:58210"/>
    </ligand>
</feature>
<feature type="binding site" evidence="7">
    <location>
        <position position="298"/>
    </location>
    <ligand>
        <name>FMN</name>
        <dbReference type="ChEBI" id="CHEBI:58210"/>
    </ligand>
</feature>
<evidence type="ECO:0000256" key="6">
    <source>
        <dbReference type="PIRSR" id="PIRSR000138-1"/>
    </source>
</evidence>
<evidence type="ECO:0000256" key="1">
    <source>
        <dbReference type="ARBA" id="ARBA00001917"/>
    </source>
</evidence>
<dbReference type="SUPFAM" id="SSF51395">
    <property type="entry name" value="FMN-linked oxidoreductases"/>
    <property type="match status" value="1"/>
</dbReference>
<dbReference type="GO" id="GO:0010181">
    <property type="term" value="F:FMN binding"/>
    <property type="evidence" value="ECO:0007669"/>
    <property type="project" value="InterPro"/>
</dbReference>
<accession>A0A848DQB9</accession>
<feature type="domain" description="FMN hydroxy acid dehydrogenase" evidence="8">
    <location>
        <begin position="28"/>
        <end position="405"/>
    </location>
</feature>
<protein>
    <submittedName>
        <fullName evidence="9">Alpha-hydroxy-acid oxidizing protein</fullName>
    </submittedName>
</protein>
<feature type="binding site" evidence="7">
    <location>
        <position position="300"/>
    </location>
    <ligand>
        <name>glyoxylate</name>
        <dbReference type="ChEBI" id="CHEBI:36655"/>
    </ligand>
</feature>
<dbReference type="RefSeq" id="WP_169415387.1">
    <property type="nucleotide sequence ID" value="NZ_JAAXKZ010000127.1"/>
</dbReference>
<dbReference type="AlphaFoldDB" id="A0A848DQB9"/>
<feature type="binding site" evidence="7">
    <location>
        <position position="186"/>
    </location>
    <ligand>
        <name>FMN</name>
        <dbReference type="ChEBI" id="CHEBI:58210"/>
    </ligand>
</feature>
<feature type="binding site" evidence="7">
    <location>
        <position position="136"/>
    </location>
    <ligand>
        <name>FMN</name>
        <dbReference type="ChEBI" id="CHEBI:58210"/>
    </ligand>
</feature>
<dbReference type="InterPro" id="IPR037396">
    <property type="entry name" value="FMN_HAD"/>
</dbReference>
<organism evidence="9 10">
    <name type="scientific">Pseudonocardia bannensis</name>
    <dbReference type="NCBI Taxonomy" id="630973"/>
    <lineage>
        <taxon>Bacteria</taxon>
        <taxon>Bacillati</taxon>
        <taxon>Actinomycetota</taxon>
        <taxon>Actinomycetes</taxon>
        <taxon>Pseudonocardiales</taxon>
        <taxon>Pseudonocardiaceae</taxon>
        <taxon>Pseudonocardia</taxon>
    </lineage>
</organism>
<feature type="binding site" evidence="7">
    <location>
        <position position="276"/>
    </location>
    <ligand>
        <name>FMN</name>
        <dbReference type="ChEBI" id="CHEBI:58210"/>
    </ligand>
</feature>
<dbReference type="PANTHER" id="PTHR10578">
    <property type="entry name" value="S -2-HYDROXY-ACID OXIDASE-RELATED"/>
    <property type="match status" value="1"/>
</dbReference>
<dbReference type="PROSITE" id="PS51349">
    <property type="entry name" value="FMN_HYDROXY_ACID_DH_2"/>
    <property type="match status" value="1"/>
</dbReference>
<evidence type="ECO:0000259" key="8">
    <source>
        <dbReference type="PROSITE" id="PS51349"/>
    </source>
</evidence>
<dbReference type="InterPro" id="IPR013785">
    <property type="entry name" value="Aldolase_TIM"/>
</dbReference>
<keyword evidence="3 7" id="KW-0288">FMN</keyword>
<comment type="cofactor">
    <cofactor evidence="1">
        <name>FMN</name>
        <dbReference type="ChEBI" id="CHEBI:58210"/>
    </cofactor>
</comment>
<feature type="active site" description="Proton acceptor" evidence="6">
    <location>
        <position position="300"/>
    </location>
</feature>
<evidence type="ECO:0000256" key="5">
    <source>
        <dbReference type="ARBA" id="ARBA00024042"/>
    </source>
</evidence>
<evidence type="ECO:0000256" key="2">
    <source>
        <dbReference type="ARBA" id="ARBA00022630"/>
    </source>
</evidence>
<keyword evidence="4" id="KW-0560">Oxidoreductase</keyword>
<name>A0A848DQB9_9PSEU</name>
<gene>
    <name evidence="9" type="ORF">HF519_24675</name>
</gene>
<comment type="caution">
    <text evidence="9">The sequence shown here is derived from an EMBL/GenBank/DDBJ whole genome shotgun (WGS) entry which is preliminary data.</text>
</comment>
<comment type="similarity">
    <text evidence="5">Belongs to the FMN-dependent alpha-hydroxy acid dehydrogenase family.</text>
</comment>
<feature type="binding site" evidence="7">
    <location>
        <begin position="107"/>
        <end position="109"/>
    </location>
    <ligand>
        <name>FMN</name>
        <dbReference type="ChEBI" id="CHEBI:58210"/>
    </ligand>
</feature>
<dbReference type="InterPro" id="IPR008259">
    <property type="entry name" value="FMN_hydac_DH_AS"/>
</dbReference>
<reference evidence="9 10" key="1">
    <citation type="submission" date="2020-04" db="EMBL/GenBank/DDBJ databases">
        <authorList>
            <person name="Klaysubun C."/>
            <person name="Duangmal K."/>
            <person name="Lipun K."/>
        </authorList>
    </citation>
    <scope>NUCLEOTIDE SEQUENCE [LARGE SCALE GENOMIC DNA]</scope>
    <source>
        <strain evidence="9 10">DSM 45300</strain>
    </source>
</reference>
<dbReference type="EMBL" id="JAAXKZ010000127">
    <property type="protein sequence ID" value="NMH94709.1"/>
    <property type="molecule type" value="Genomic_DNA"/>
</dbReference>
<dbReference type="Gene3D" id="3.20.20.70">
    <property type="entry name" value="Aldolase class I"/>
    <property type="match status" value="1"/>
</dbReference>
<dbReference type="CDD" id="cd02809">
    <property type="entry name" value="alpha_hydroxyacid_oxid_FMN"/>
    <property type="match status" value="1"/>
</dbReference>
<evidence type="ECO:0000256" key="3">
    <source>
        <dbReference type="ARBA" id="ARBA00022643"/>
    </source>
</evidence>
<dbReference type="PROSITE" id="PS00557">
    <property type="entry name" value="FMN_HYDROXY_ACID_DH_1"/>
    <property type="match status" value="1"/>
</dbReference>
<dbReference type="Pfam" id="PF01070">
    <property type="entry name" value="FMN_dh"/>
    <property type="match status" value="1"/>
</dbReference>
<dbReference type="Proteomes" id="UP000586918">
    <property type="component" value="Unassembled WGS sequence"/>
</dbReference>
<evidence type="ECO:0000313" key="10">
    <source>
        <dbReference type="Proteomes" id="UP000586918"/>
    </source>
</evidence>
<feature type="binding site" evidence="7">
    <location>
        <position position="303"/>
    </location>
    <ligand>
        <name>glyoxylate</name>
        <dbReference type="ChEBI" id="CHEBI:36655"/>
    </ligand>
</feature>
<evidence type="ECO:0000256" key="7">
    <source>
        <dbReference type="PIRSR" id="PIRSR000138-2"/>
    </source>
</evidence>
<sequence length="406" mass="44164">MVQRRLPRPAELRPLLRPAPIVWDGTERRLARAASIADLRAIARRRTPRAVFDYTDGAADGELSLRRARQAFARAEFHPTVLRDVSDVDTGRTILGERSTLPFAFAPTGFTRMMNHEGERAVAAVAQQVGIPYTLSTMGTTTIEDVAAAAPRARKWFQLYLWRDRAPAKDLVQRAAEAGYDTLMLTVDTPVGGARLRDVHNGLTIPPALSLKTFVDGAMHPHWWINLLTTEPLTFASLASTEGTVADLINRVFDPALTMADVEWLRGTWPGKLVIKGIQSVEDARRVVDAGADAVLLSNHGGRQLDRAPVPIELVEPVVQAVGDRTEVMVDTGIMHGADIVAAIALGARAALVGRAYLYGLMAGGQRGVVKAVEILAAEIVRTLQLIGVNGVDELRPSHVRIRPFG</sequence>
<dbReference type="InterPro" id="IPR000262">
    <property type="entry name" value="FMN-dep_DH"/>
</dbReference>
<dbReference type="GO" id="GO:0016614">
    <property type="term" value="F:oxidoreductase activity, acting on CH-OH group of donors"/>
    <property type="evidence" value="ECO:0007669"/>
    <property type="project" value="UniProtKB-ARBA"/>
</dbReference>
<feature type="binding site" evidence="7">
    <location>
        <position position="160"/>
    </location>
    <ligand>
        <name>glyoxylate</name>
        <dbReference type="ChEBI" id="CHEBI:36655"/>
    </ligand>
</feature>
<feature type="binding site" evidence="7">
    <location>
        <position position="54"/>
    </location>
    <ligand>
        <name>glyoxylate</name>
        <dbReference type="ChEBI" id="CHEBI:36655"/>
    </ligand>
</feature>
<feature type="binding site" evidence="7">
    <location>
        <position position="195"/>
    </location>
    <ligand>
        <name>glyoxylate</name>
        <dbReference type="ChEBI" id="CHEBI:36655"/>
    </ligand>
</feature>
<keyword evidence="10" id="KW-1185">Reference proteome</keyword>
<dbReference type="FunFam" id="3.20.20.70:FF:000029">
    <property type="entry name" value="L-lactate dehydrogenase"/>
    <property type="match status" value="1"/>
</dbReference>